<gene>
    <name evidence="2" type="ORF">PRELSG_1310400</name>
</gene>
<dbReference type="EMBL" id="LN835308">
    <property type="protein sequence ID" value="CRH03745.1"/>
    <property type="molecule type" value="Genomic_DNA"/>
</dbReference>
<keyword evidence="3" id="KW-1185">Reference proteome</keyword>
<dbReference type="Proteomes" id="UP000220158">
    <property type="component" value="Chromosome 13"/>
</dbReference>
<name>A0A1J1HGY5_PLARL</name>
<dbReference type="KEGG" id="prel:PRELSG_1310400"/>
<dbReference type="RefSeq" id="XP_028535752.1">
    <property type="nucleotide sequence ID" value="XM_028678625.1"/>
</dbReference>
<reference evidence="2 3" key="1">
    <citation type="submission" date="2015-04" db="EMBL/GenBank/DDBJ databases">
        <authorList>
            <consortium name="Pathogen Informatics"/>
        </authorList>
    </citation>
    <scope>NUCLEOTIDE SEQUENCE [LARGE SCALE GENOMIC DNA]</scope>
    <source>
        <strain evidence="2 3">SGS1</strain>
    </source>
</reference>
<dbReference type="AlphaFoldDB" id="A0A1J1HGY5"/>
<evidence type="ECO:0000313" key="3">
    <source>
        <dbReference type="Proteomes" id="UP000220158"/>
    </source>
</evidence>
<proteinExistence type="predicted"/>
<dbReference type="VEuPathDB" id="PlasmoDB:PRELSG_1310400"/>
<protein>
    <submittedName>
        <fullName evidence="2">Uncharacterized protein</fullName>
    </submittedName>
</protein>
<dbReference type="OMA" id="CECFFLV"/>
<sequence>MFNRTIIYNTFYNNKKLLLKYDMKFIKFYHIKRRNFKTNKLVIYLNFNGRERFCCFHNLKYKEDLKNDKNLKSDEHIENKGNLKLSKTKKNENDIQNNENTVKHHKNLIIKNDLKCNKDFFYQYSENKDKCENNKGIEVKGNFNKLQINQDKIEKMIYGLLTESKNDKNNIIYVLDLISNEKNCNNFVNLLMLSKLYKNVIVNEKNFNNNLINHIKENVNFIIYNRHYNYLFKCFELLSTFKINDIKLYQKIIYLIIKHSTNIEENIISCYYIIKHLYDNKIYNKLVGNILSKFLLKNFFFDFLQKQKFENSMYLLFLHYMIQSNLNISLTILDKYVQSYNEIISKNLTIKYISNSNKLISFQNILLKCNFFNPQFNLLIKENIELYLKFLNPFDILLLGTNIFLNFTRNDNILFQNINFTNISDRIFFEKEKKDIKDFSKNYNNFLSMKYLSDLIIKTTDNYISNSNNLDYTLRYFILSSYCHFNLFSNWWSDTSIYWKLKKKKKKTKRIIISRLPYKNHFTEKISYLLNVILFKYKYSKDSNEMMKEKLNIEVNSKKDINNEVNIINDIHFLIEDRYITYLFKSYIRISIFNLDIIKNKDFLSLFQNLYLNYVNSYISNYENKNNRNGMKNENDSKSNKKNELGDLTSNNNCDKNVNMEYYLYEDNNLSLYEVSSICECFFLLNYLHEKSLNNTGENITIHNVDIFEKTLYIFLDRISTILINKNLDYITISDENVYKELVNKYLKYGDIYFNYYLLLRVILPLLFSSKLQNCLSITRKILVHIISLLFVTDCLGASSKDINKIISQNHNILNNFIKWENNIISINNQRRIRKKTKKKKILLDFIYASEFIRPSFIYIICLNKITKYDDIYDDLLKKIFKIDYIPNDSKKKFTIFINNLYSTVNISNIRYNRKKKKEKTNTLSYIFT</sequence>
<evidence type="ECO:0000256" key="1">
    <source>
        <dbReference type="SAM" id="MobiDB-lite"/>
    </source>
</evidence>
<accession>A0A1J1HGY5</accession>
<dbReference type="GeneID" id="39738037"/>
<dbReference type="OrthoDB" id="378111at2759"/>
<organism evidence="2 3">
    <name type="scientific">Plasmodium relictum</name>
    <dbReference type="NCBI Taxonomy" id="85471"/>
    <lineage>
        <taxon>Eukaryota</taxon>
        <taxon>Sar</taxon>
        <taxon>Alveolata</taxon>
        <taxon>Apicomplexa</taxon>
        <taxon>Aconoidasida</taxon>
        <taxon>Haemosporida</taxon>
        <taxon>Plasmodiidae</taxon>
        <taxon>Plasmodium</taxon>
        <taxon>Plasmodium (Haemamoeba)</taxon>
    </lineage>
</organism>
<feature type="compositionally biased region" description="Basic and acidic residues" evidence="1">
    <location>
        <begin position="631"/>
        <end position="645"/>
    </location>
</feature>
<feature type="region of interest" description="Disordered" evidence="1">
    <location>
        <begin position="626"/>
        <end position="650"/>
    </location>
</feature>
<evidence type="ECO:0000313" key="2">
    <source>
        <dbReference type="EMBL" id="CRH03745.1"/>
    </source>
</evidence>